<name>A0A9N9KA72_9GLOM</name>
<feature type="chain" id="PRO_5040299310" evidence="1">
    <location>
        <begin position="24"/>
        <end position="76"/>
    </location>
</feature>
<dbReference type="Proteomes" id="UP000789759">
    <property type="component" value="Unassembled WGS sequence"/>
</dbReference>
<comment type="caution">
    <text evidence="2">The sequence shown here is derived from an EMBL/GenBank/DDBJ whole genome shotgun (WGS) entry which is preliminary data.</text>
</comment>
<protein>
    <submittedName>
        <fullName evidence="2">15743_t:CDS:1</fullName>
    </submittedName>
</protein>
<dbReference type="AlphaFoldDB" id="A0A9N9KA72"/>
<sequence>NRSYSNILFVIVPLLLIFPPQLCDIRIVHRAIPLPLRINEELDLSQDYSKKKVAKNPLESSSLYTLHYDLILTQIP</sequence>
<feature type="non-terminal residue" evidence="2">
    <location>
        <position position="1"/>
    </location>
</feature>
<evidence type="ECO:0000313" key="2">
    <source>
        <dbReference type="EMBL" id="CAG8816926.1"/>
    </source>
</evidence>
<feature type="signal peptide" evidence="1">
    <location>
        <begin position="1"/>
        <end position="23"/>
    </location>
</feature>
<gene>
    <name evidence="2" type="ORF">CPELLU_LOCUS19290</name>
</gene>
<proteinExistence type="predicted"/>
<evidence type="ECO:0000313" key="3">
    <source>
        <dbReference type="Proteomes" id="UP000789759"/>
    </source>
</evidence>
<keyword evidence="1" id="KW-0732">Signal</keyword>
<organism evidence="2 3">
    <name type="scientific">Cetraspora pellucida</name>
    <dbReference type="NCBI Taxonomy" id="1433469"/>
    <lineage>
        <taxon>Eukaryota</taxon>
        <taxon>Fungi</taxon>
        <taxon>Fungi incertae sedis</taxon>
        <taxon>Mucoromycota</taxon>
        <taxon>Glomeromycotina</taxon>
        <taxon>Glomeromycetes</taxon>
        <taxon>Diversisporales</taxon>
        <taxon>Gigasporaceae</taxon>
        <taxon>Cetraspora</taxon>
    </lineage>
</organism>
<evidence type="ECO:0000256" key="1">
    <source>
        <dbReference type="SAM" id="SignalP"/>
    </source>
</evidence>
<keyword evidence="3" id="KW-1185">Reference proteome</keyword>
<dbReference type="EMBL" id="CAJVQA010044868">
    <property type="protein sequence ID" value="CAG8816926.1"/>
    <property type="molecule type" value="Genomic_DNA"/>
</dbReference>
<accession>A0A9N9KA72</accession>
<reference evidence="2" key="1">
    <citation type="submission" date="2021-06" db="EMBL/GenBank/DDBJ databases">
        <authorList>
            <person name="Kallberg Y."/>
            <person name="Tangrot J."/>
            <person name="Rosling A."/>
        </authorList>
    </citation>
    <scope>NUCLEOTIDE SEQUENCE</scope>
    <source>
        <strain evidence="2">FL966</strain>
    </source>
</reference>